<comment type="catalytic activity">
    <reaction evidence="1">
        <text>Endohydrolysis of (1-&gt;4)-beta-D-xylosidic linkages in xylans.</text>
        <dbReference type="EC" id="3.2.1.8"/>
    </reaction>
</comment>
<proteinExistence type="inferred from homology"/>
<gene>
    <name evidence="6" type="ORF">OKIOD_LOCUS4931</name>
</gene>
<protein>
    <recommendedName>
        <fullName evidence="3">endo-1,4-beta-xylanase</fullName>
        <ecNumber evidence="3">3.2.1.8</ecNumber>
    </recommendedName>
</protein>
<sequence>MRSSSLLFPATALASSSPDWSTARWSKCSAPCGIGIQTTEVGGESFNRVCNVESCSIYDEGSSAQFLPDPKMDLPTSSSTWRSTGGSIVAVTEAYDGTDCRAQSALVDHDQELFVAKFFIKLVGEHGVFGVMPQVVVTFASGASKIYLNFGEQSVSAEDGLDNEWFEIAQTRLMTAASDHGITAEQAADESFMTCRFAAVVRDPAITYLADQAYLTTESNLASMVPKEDLLFNGDFEIATDNGLFPIGPGWQSQSNAVLETVYDNDAPSGKAYLRARDRQSTDSGIYQLLDLDEFDRSRPVEFRFWGKFSEESQARAIMEDDGWNKLSLNLVVDYITDGVADSYSMFCTSGCVIPDNQWRQYAGICGLDEWLISTPATVIDQITEVKVKINGAEPGTIMDLDNIRAAPYVRKEEWKAGANLRIDEFRKNNVDIDVLGFPDGSRISFEQLSYEYPWGSKWNWECEEVVPDYKNYFPWYFNYGFITNEMKWQAVERIKGVRDYTKGRDARFFLEILVFISFLSSSVLSVGSLI</sequence>
<accession>A0ABN7SAD1</accession>
<keyword evidence="7" id="KW-1185">Reference proteome</keyword>
<keyword evidence="5" id="KW-0378">Hydrolase</keyword>
<dbReference type="Proteomes" id="UP001158576">
    <property type="component" value="Chromosome XSR"/>
</dbReference>
<keyword evidence="5" id="KW-0326">Glycosidase</keyword>
<reference evidence="6 7" key="1">
    <citation type="submission" date="2021-04" db="EMBL/GenBank/DDBJ databases">
        <authorList>
            <person name="Bliznina A."/>
        </authorList>
    </citation>
    <scope>NUCLEOTIDE SEQUENCE [LARGE SCALE GENOMIC DNA]</scope>
</reference>
<evidence type="ECO:0000313" key="6">
    <source>
        <dbReference type="EMBL" id="CAG5094234.1"/>
    </source>
</evidence>
<evidence type="ECO:0000256" key="5">
    <source>
        <dbReference type="ARBA" id="ARBA00023295"/>
    </source>
</evidence>
<evidence type="ECO:0000256" key="2">
    <source>
        <dbReference type="ARBA" id="ARBA00007495"/>
    </source>
</evidence>
<evidence type="ECO:0000256" key="1">
    <source>
        <dbReference type="ARBA" id="ARBA00000681"/>
    </source>
</evidence>
<dbReference type="PANTHER" id="PTHR31490:SF88">
    <property type="entry name" value="BETA-XYLANASE"/>
    <property type="match status" value="1"/>
</dbReference>
<keyword evidence="4" id="KW-0119">Carbohydrate metabolism</keyword>
<comment type="similarity">
    <text evidence="2">Belongs to the glycosyl hydrolase 10 (cellulase F) family.</text>
</comment>
<evidence type="ECO:0000256" key="3">
    <source>
        <dbReference type="ARBA" id="ARBA00012590"/>
    </source>
</evidence>
<organism evidence="6 7">
    <name type="scientific">Oikopleura dioica</name>
    <name type="common">Tunicate</name>
    <dbReference type="NCBI Taxonomy" id="34765"/>
    <lineage>
        <taxon>Eukaryota</taxon>
        <taxon>Metazoa</taxon>
        <taxon>Chordata</taxon>
        <taxon>Tunicata</taxon>
        <taxon>Appendicularia</taxon>
        <taxon>Copelata</taxon>
        <taxon>Oikopleuridae</taxon>
        <taxon>Oikopleura</taxon>
    </lineage>
</organism>
<dbReference type="EC" id="3.2.1.8" evidence="3"/>
<evidence type="ECO:0000256" key="4">
    <source>
        <dbReference type="ARBA" id="ARBA00022651"/>
    </source>
</evidence>
<keyword evidence="4" id="KW-0858">Xylan degradation</keyword>
<dbReference type="EMBL" id="OU015569">
    <property type="protein sequence ID" value="CAG5094234.1"/>
    <property type="molecule type" value="Genomic_DNA"/>
</dbReference>
<dbReference type="Gene3D" id="2.60.120.260">
    <property type="entry name" value="Galactose-binding domain-like"/>
    <property type="match status" value="1"/>
</dbReference>
<name>A0ABN7SAD1_OIKDI</name>
<evidence type="ECO:0000313" key="7">
    <source>
        <dbReference type="Proteomes" id="UP001158576"/>
    </source>
</evidence>
<dbReference type="PANTHER" id="PTHR31490">
    <property type="entry name" value="GLYCOSYL HYDROLASE"/>
    <property type="match status" value="1"/>
</dbReference>
<dbReference type="InterPro" id="IPR044846">
    <property type="entry name" value="GH10"/>
</dbReference>
<keyword evidence="4" id="KW-0624">Polysaccharide degradation</keyword>